<evidence type="ECO:0000256" key="5">
    <source>
        <dbReference type="ARBA" id="ARBA00023004"/>
    </source>
</evidence>
<dbReference type="EC" id="1.13.11.20" evidence="6"/>
<keyword evidence="7" id="KW-1185">Reference proteome</keyword>
<dbReference type="InterPro" id="IPR011051">
    <property type="entry name" value="RmlC_Cupin_sf"/>
</dbReference>
<evidence type="ECO:0000256" key="2">
    <source>
        <dbReference type="ARBA" id="ARBA00022723"/>
    </source>
</evidence>
<sequence>MDILQKIERVFSTVSDIDRANAANIMLQLSPTFQDVEKHLSTPQDLEYGRNVLFKNERVEVLLVFLPPFSKTLVHDHGFSSGWIYVVEGSVLNLLYRKGNDGVSYERSEYYPKGELFSVEGDTTHAMYNPTFSATVTLHIYSPPLGTGKVYKPHE</sequence>
<evidence type="ECO:0000256" key="1">
    <source>
        <dbReference type="ARBA" id="ARBA00006622"/>
    </source>
</evidence>
<dbReference type="PANTHER" id="PTHR12918">
    <property type="entry name" value="CYSTEINE DIOXYGENASE"/>
    <property type="match status" value="1"/>
</dbReference>
<dbReference type="CDD" id="cd10548">
    <property type="entry name" value="cupin_CDO"/>
    <property type="match status" value="1"/>
</dbReference>
<comment type="similarity">
    <text evidence="1">Belongs to the cysteine dioxygenase family.</text>
</comment>
<evidence type="ECO:0000256" key="4">
    <source>
        <dbReference type="ARBA" id="ARBA00023002"/>
    </source>
</evidence>
<keyword evidence="4 6" id="KW-0560">Oxidoreductase</keyword>
<keyword evidence="5" id="KW-0408">Iron</keyword>
<dbReference type="InterPro" id="IPR014710">
    <property type="entry name" value="RmlC-like_jellyroll"/>
</dbReference>
<evidence type="ECO:0000313" key="7">
    <source>
        <dbReference type="Proteomes" id="UP001549097"/>
    </source>
</evidence>
<keyword evidence="2" id="KW-0479">Metal-binding</keyword>
<name>A0ABV2LDP3_9BACL</name>
<dbReference type="SUPFAM" id="SSF51182">
    <property type="entry name" value="RmlC-like cupins"/>
    <property type="match status" value="1"/>
</dbReference>
<gene>
    <name evidence="6" type="ORF">ABID52_000299</name>
</gene>
<reference evidence="6 7" key="1">
    <citation type="submission" date="2024-06" db="EMBL/GenBank/DDBJ databases">
        <title>Genomic Encyclopedia of Type Strains, Phase IV (KMG-IV): sequencing the most valuable type-strain genomes for metagenomic binning, comparative biology and taxonomic classification.</title>
        <authorList>
            <person name="Goeker M."/>
        </authorList>
    </citation>
    <scope>NUCLEOTIDE SEQUENCE [LARGE SCALE GENOMIC DNA]</scope>
    <source>
        <strain evidence="6 7">DSM 100124</strain>
    </source>
</reference>
<protein>
    <submittedName>
        <fullName evidence="6">Cysteine dioxygenase</fullName>
        <ecNumber evidence="6">1.13.11.20</ecNumber>
    </submittedName>
</protein>
<dbReference type="PANTHER" id="PTHR12918:SF1">
    <property type="entry name" value="CYSTEINE DIOXYGENASE TYPE 1"/>
    <property type="match status" value="1"/>
</dbReference>
<evidence type="ECO:0000256" key="3">
    <source>
        <dbReference type="ARBA" id="ARBA00022964"/>
    </source>
</evidence>
<dbReference type="Proteomes" id="UP001549097">
    <property type="component" value="Unassembled WGS sequence"/>
</dbReference>
<dbReference type="InterPro" id="IPR010300">
    <property type="entry name" value="CDO_1"/>
</dbReference>
<dbReference type="EMBL" id="JBEPMP010000001">
    <property type="protein sequence ID" value="MET3726718.1"/>
    <property type="molecule type" value="Genomic_DNA"/>
</dbReference>
<dbReference type="Gene3D" id="2.60.120.10">
    <property type="entry name" value="Jelly Rolls"/>
    <property type="match status" value="1"/>
</dbReference>
<organism evidence="6 7">
    <name type="scientific">Fictibacillus halophilus</name>
    <dbReference type="NCBI Taxonomy" id="1610490"/>
    <lineage>
        <taxon>Bacteria</taxon>
        <taxon>Bacillati</taxon>
        <taxon>Bacillota</taxon>
        <taxon>Bacilli</taxon>
        <taxon>Bacillales</taxon>
        <taxon>Fictibacillaceae</taxon>
        <taxon>Fictibacillus</taxon>
    </lineage>
</organism>
<keyword evidence="3 6" id="KW-0223">Dioxygenase</keyword>
<dbReference type="RefSeq" id="WP_198768649.1">
    <property type="nucleotide sequence ID" value="NZ_JAEACF010000001.1"/>
</dbReference>
<evidence type="ECO:0000313" key="6">
    <source>
        <dbReference type="EMBL" id="MET3726718.1"/>
    </source>
</evidence>
<proteinExistence type="inferred from homology"/>
<dbReference type="GO" id="GO:0017172">
    <property type="term" value="F:cysteine dioxygenase activity"/>
    <property type="evidence" value="ECO:0007669"/>
    <property type="project" value="UniProtKB-EC"/>
</dbReference>
<comment type="caution">
    <text evidence="6">The sequence shown here is derived from an EMBL/GenBank/DDBJ whole genome shotgun (WGS) entry which is preliminary data.</text>
</comment>
<accession>A0ABV2LDP3</accession>